<dbReference type="EMBL" id="JAACAK010000051">
    <property type="protein sequence ID" value="NIR75021.1"/>
    <property type="molecule type" value="Genomic_DNA"/>
</dbReference>
<name>A0AAE4ZAA8_9BACT</name>
<dbReference type="NCBIfam" id="TIGR02436">
    <property type="entry name" value="four helix bundle protein"/>
    <property type="match status" value="1"/>
</dbReference>
<dbReference type="Pfam" id="PF05635">
    <property type="entry name" value="23S_rRNA_IVP"/>
    <property type="match status" value="1"/>
</dbReference>
<dbReference type="InterPro" id="IPR012657">
    <property type="entry name" value="23S_rRNA-intervening_sequence"/>
</dbReference>
<evidence type="ECO:0000313" key="2">
    <source>
        <dbReference type="Proteomes" id="UP000702544"/>
    </source>
</evidence>
<protein>
    <submittedName>
        <fullName evidence="1">Four helix bundle protein</fullName>
    </submittedName>
</protein>
<accession>A0AAE4ZAA8</accession>
<gene>
    <name evidence="1" type="ORF">GWO12_07890</name>
</gene>
<organism evidence="1 2">
    <name type="scientific">Candidatus Kutchimonas denitrificans</name>
    <dbReference type="NCBI Taxonomy" id="3056748"/>
    <lineage>
        <taxon>Bacteria</taxon>
        <taxon>Pseudomonadati</taxon>
        <taxon>Gemmatimonadota</taxon>
        <taxon>Gemmatimonadia</taxon>
        <taxon>Candidatus Palauibacterales</taxon>
        <taxon>Candidatus Palauibacteraceae</taxon>
        <taxon>Candidatus Kutchimonas</taxon>
    </lineage>
</organism>
<comment type="caution">
    <text evidence="1">The sequence shown here is derived from an EMBL/GenBank/DDBJ whole genome shotgun (WGS) entry which is preliminary data.</text>
</comment>
<dbReference type="Proteomes" id="UP000702544">
    <property type="component" value="Unassembled WGS sequence"/>
</dbReference>
<sequence length="142" mass="16328">MFNGRFSSGILQCSHSIFHFQLVERVYDLEDRLVEFAVVVSGLADRLPRTALGRHVAGQLIRCSTAAAPNYGEACNAESQRDFIHKMRVCLKELRETLVWLKFTKRKVYLRGNELDEVVRESDQLVRIFAASVRTAERNRDL</sequence>
<proteinExistence type="predicted"/>
<reference evidence="1 2" key="1">
    <citation type="submission" date="2020-01" db="EMBL/GenBank/DDBJ databases">
        <title>Genomes assembled from Gulf of Kutch pelagic sediment metagenomes.</title>
        <authorList>
            <person name="Chandrashekar M."/>
            <person name="Mahajan M.S."/>
            <person name="Dave K.J."/>
            <person name="Vatsa P."/>
            <person name="Nathani N.M."/>
        </authorList>
    </citation>
    <scope>NUCLEOTIDE SEQUENCE [LARGE SCALE GENOMIC DNA]</scope>
    <source>
        <strain evidence="1">KS3-K002</strain>
    </source>
</reference>
<evidence type="ECO:0000313" key="1">
    <source>
        <dbReference type="EMBL" id="NIR75021.1"/>
    </source>
</evidence>
<dbReference type="AlphaFoldDB" id="A0AAE4ZAA8"/>
<dbReference type="Gene3D" id="1.20.1440.60">
    <property type="entry name" value="23S rRNA-intervening sequence"/>
    <property type="match status" value="1"/>
</dbReference>
<dbReference type="SUPFAM" id="SSF158446">
    <property type="entry name" value="IVS-encoded protein-like"/>
    <property type="match status" value="1"/>
</dbReference>
<dbReference type="InterPro" id="IPR036583">
    <property type="entry name" value="23S_rRNA_IVS_sf"/>
</dbReference>